<sequence>MRRRARDIADQLDPPTARPVRHWISDHAEHERALALLARGETYTFTIFDDATRYALSAHPTGNAR</sequence>
<proteinExistence type="predicted"/>
<evidence type="ECO:0000313" key="2">
    <source>
        <dbReference type="Proteomes" id="UP001057702"/>
    </source>
</evidence>
<gene>
    <name evidence="1" type="ORF">NGB36_21770</name>
</gene>
<name>A0ABT1PZR1_9ACTN</name>
<organism evidence="1 2">
    <name type="scientific">Streptomyces humicola</name>
    <dbReference type="NCBI Taxonomy" id="2953240"/>
    <lineage>
        <taxon>Bacteria</taxon>
        <taxon>Bacillati</taxon>
        <taxon>Actinomycetota</taxon>
        <taxon>Actinomycetes</taxon>
        <taxon>Kitasatosporales</taxon>
        <taxon>Streptomycetaceae</taxon>
        <taxon>Streptomyces</taxon>
    </lineage>
</organism>
<evidence type="ECO:0000313" key="1">
    <source>
        <dbReference type="EMBL" id="MCQ4083162.1"/>
    </source>
</evidence>
<dbReference type="RefSeq" id="WP_255922088.1">
    <property type="nucleotide sequence ID" value="NZ_JANFNG010000019.1"/>
</dbReference>
<accession>A0ABT1PZR1</accession>
<dbReference type="Proteomes" id="UP001057702">
    <property type="component" value="Unassembled WGS sequence"/>
</dbReference>
<protein>
    <submittedName>
        <fullName evidence="1">Uncharacterized protein</fullName>
    </submittedName>
</protein>
<keyword evidence="2" id="KW-1185">Reference proteome</keyword>
<reference evidence="1" key="1">
    <citation type="submission" date="2022-06" db="EMBL/GenBank/DDBJ databases">
        <title>Draft genome sequence of Streptomyces sp. RB6PN25 isolated from peat swamp forest in Thailand.</title>
        <authorList>
            <person name="Duangmal K."/>
            <person name="Klaysubun C."/>
        </authorList>
    </citation>
    <scope>NUCLEOTIDE SEQUENCE</scope>
    <source>
        <strain evidence="1">RB6PN25</strain>
    </source>
</reference>
<comment type="caution">
    <text evidence="1">The sequence shown here is derived from an EMBL/GenBank/DDBJ whole genome shotgun (WGS) entry which is preliminary data.</text>
</comment>
<dbReference type="EMBL" id="JANFNG010000019">
    <property type="protein sequence ID" value="MCQ4083162.1"/>
    <property type="molecule type" value="Genomic_DNA"/>
</dbReference>